<dbReference type="GO" id="GO:0060917">
    <property type="term" value="P:regulation of (1-&gt;6)-beta-D-glucan biosynthetic process"/>
    <property type="evidence" value="ECO:0007669"/>
    <property type="project" value="UniProtKB-ARBA"/>
</dbReference>
<accession>J7RCS4</accession>
<keyword evidence="6" id="KW-0808">Transferase</keyword>
<dbReference type="PROSITE" id="PS50011">
    <property type="entry name" value="PROTEIN_KINASE_DOM"/>
    <property type="match status" value="1"/>
</dbReference>
<dbReference type="SUPFAM" id="SSF56112">
    <property type="entry name" value="Protein kinase-like (PK-like)"/>
    <property type="match status" value="1"/>
</dbReference>
<protein>
    <recommendedName>
        <fullName evidence="2">non-specific serine/threonine protein kinase</fullName>
        <ecNumber evidence="2">2.7.11.1</ecNumber>
    </recommendedName>
</protein>
<evidence type="ECO:0000256" key="2">
    <source>
        <dbReference type="ARBA" id="ARBA00012513"/>
    </source>
</evidence>
<dbReference type="InterPro" id="IPR000719">
    <property type="entry name" value="Prot_kinase_dom"/>
</dbReference>
<keyword evidence="7 13" id="KW-0547">Nucleotide-binding</keyword>
<dbReference type="eggNOG" id="KOG1152">
    <property type="taxonomic scope" value="Eukaryota"/>
</dbReference>
<comment type="catalytic activity">
    <reaction evidence="12">
        <text>L-seryl-[protein] + ATP = O-phospho-L-seryl-[protein] + ADP + H(+)</text>
        <dbReference type="Rhea" id="RHEA:17989"/>
        <dbReference type="Rhea" id="RHEA-COMP:9863"/>
        <dbReference type="Rhea" id="RHEA-COMP:11604"/>
        <dbReference type="ChEBI" id="CHEBI:15378"/>
        <dbReference type="ChEBI" id="CHEBI:29999"/>
        <dbReference type="ChEBI" id="CHEBI:30616"/>
        <dbReference type="ChEBI" id="CHEBI:83421"/>
        <dbReference type="ChEBI" id="CHEBI:456216"/>
        <dbReference type="EC" id="2.7.11.1"/>
    </reaction>
</comment>
<evidence type="ECO:0000256" key="1">
    <source>
        <dbReference type="ARBA" id="ARBA00004496"/>
    </source>
</evidence>
<evidence type="ECO:0000256" key="5">
    <source>
        <dbReference type="ARBA" id="ARBA00022553"/>
    </source>
</evidence>
<evidence type="ECO:0000256" key="9">
    <source>
        <dbReference type="ARBA" id="ARBA00022840"/>
    </source>
</evidence>
<evidence type="ECO:0000256" key="6">
    <source>
        <dbReference type="ARBA" id="ARBA00022679"/>
    </source>
</evidence>
<dbReference type="EMBL" id="HE978325">
    <property type="protein sequence ID" value="CCK72675.1"/>
    <property type="molecule type" value="Genomic_DNA"/>
</dbReference>
<dbReference type="GO" id="GO:0035556">
    <property type="term" value="P:intracellular signal transduction"/>
    <property type="evidence" value="ECO:0007669"/>
    <property type="project" value="TreeGrafter"/>
</dbReference>
<keyword evidence="17" id="KW-1185">Reference proteome</keyword>
<sequence length="368" mass="42034">MVVTIKEYADAVPYPRFPKSALLDLSTSCSSMASLSTLDEEDASGNANSLRYIEAMKLYVMDKAAFLRRFSVDEAHIITMLNKQETLLTADVSTLGARKRVKKFSDYEVVLELGQGAYGQVSLVQNKSTEEFLILKKIFKERILLDTWVRDRKYGTVPSEIHILTKLTELPHDNVVSMIDFFEDDDFYYVEMPIHGQGDGCIELFDFIDIRDEVSDWECKLIIKQLVSAIKYLHDRDIVHRDIKDENIIMDARGHIQLIDFGSATNAVRGPFRTFLGTIDYEPPEVARGEPFLGKPQDIWALGILLYILRFKEPPFLDQKAILTGDLKFPQGTSVNTDCIDLINAILSPRVDERPTIDDIVEHKWLQF</sequence>
<dbReference type="PROSITE" id="PS00107">
    <property type="entry name" value="PROTEIN_KINASE_ATP"/>
    <property type="match status" value="1"/>
</dbReference>
<evidence type="ECO:0000256" key="12">
    <source>
        <dbReference type="ARBA" id="ARBA00048679"/>
    </source>
</evidence>
<dbReference type="GO" id="GO:0045719">
    <property type="term" value="P:negative regulation of glycogen biosynthetic process"/>
    <property type="evidence" value="ECO:0007669"/>
    <property type="project" value="TreeGrafter"/>
</dbReference>
<dbReference type="HOGENOM" id="CLU_000288_63_0_1"/>
<dbReference type="InterPro" id="IPR011009">
    <property type="entry name" value="Kinase-like_dom_sf"/>
</dbReference>
<keyword evidence="9 13" id="KW-0067">ATP-binding</keyword>
<dbReference type="GO" id="GO:0005829">
    <property type="term" value="C:cytosol"/>
    <property type="evidence" value="ECO:0007669"/>
    <property type="project" value="TreeGrafter"/>
</dbReference>
<keyword evidence="4 14" id="KW-0723">Serine/threonine-protein kinase</keyword>
<dbReference type="GO" id="GO:0006417">
    <property type="term" value="P:regulation of translation"/>
    <property type="evidence" value="ECO:0007669"/>
    <property type="project" value="UniProtKB-KW"/>
</dbReference>
<dbReference type="EC" id="2.7.11.1" evidence="2"/>
<dbReference type="GeneID" id="34528449"/>
<evidence type="ECO:0000256" key="3">
    <source>
        <dbReference type="ARBA" id="ARBA00022490"/>
    </source>
</evidence>
<evidence type="ECO:0000256" key="10">
    <source>
        <dbReference type="ARBA" id="ARBA00022845"/>
    </source>
</evidence>
<dbReference type="GO" id="GO:0005634">
    <property type="term" value="C:nucleus"/>
    <property type="evidence" value="ECO:0007669"/>
    <property type="project" value="TreeGrafter"/>
</dbReference>
<keyword evidence="8" id="KW-0418">Kinase</keyword>
<keyword evidence="3" id="KW-0963">Cytoplasm</keyword>
<dbReference type="PANTHER" id="PTHR24346">
    <property type="entry name" value="MAP/MICROTUBULE AFFINITY-REGULATING KINASE"/>
    <property type="match status" value="1"/>
</dbReference>
<evidence type="ECO:0000313" key="16">
    <source>
        <dbReference type="EMBL" id="CCK72675.1"/>
    </source>
</evidence>
<dbReference type="Gene3D" id="1.10.510.10">
    <property type="entry name" value="Transferase(Phosphotransferase) domain 1"/>
    <property type="match status" value="1"/>
</dbReference>
<proteinExistence type="inferred from homology"/>
<gene>
    <name evidence="16" type="primary">KNAG0L00520</name>
    <name evidence="16" type="ordered locus">KNAG_0L00520</name>
</gene>
<evidence type="ECO:0000256" key="7">
    <source>
        <dbReference type="ARBA" id="ARBA00022741"/>
    </source>
</evidence>
<dbReference type="AlphaFoldDB" id="J7RCS4"/>
<dbReference type="GO" id="GO:0005524">
    <property type="term" value="F:ATP binding"/>
    <property type="evidence" value="ECO:0007669"/>
    <property type="project" value="UniProtKB-UniRule"/>
</dbReference>
<name>J7RCS4_HUIN7</name>
<evidence type="ECO:0000256" key="8">
    <source>
        <dbReference type="ARBA" id="ARBA00022777"/>
    </source>
</evidence>
<evidence type="ECO:0000259" key="15">
    <source>
        <dbReference type="PROSITE" id="PS50011"/>
    </source>
</evidence>
<reference evidence="16 17" key="1">
    <citation type="journal article" date="2011" name="Proc. Natl. Acad. Sci. U.S.A.">
        <title>Evolutionary erosion of yeast sex chromosomes by mating-type switching accidents.</title>
        <authorList>
            <person name="Gordon J.L."/>
            <person name="Armisen D."/>
            <person name="Proux-Wera E."/>
            <person name="Oheigeartaigh S.S."/>
            <person name="Byrne K.P."/>
            <person name="Wolfe K.H."/>
        </authorList>
    </citation>
    <scope>NUCLEOTIDE SEQUENCE [LARGE SCALE GENOMIC DNA]</scope>
    <source>
        <strain evidence="17">ATCC MYA-139 / BCRC 22969 / CBS 8797 / CCRC 22969 / KCTC 17520 / NBRC 10181 / NCYC 3082</strain>
    </source>
</reference>
<dbReference type="Proteomes" id="UP000006310">
    <property type="component" value="Chromosome 12"/>
</dbReference>
<dbReference type="Gene3D" id="3.30.200.20">
    <property type="entry name" value="Phosphorylase Kinase, domain 1"/>
    <property type="match status" value="1"/>
</dbReference>
<dbReference type="KEGG" id="kng:KNAG_0L00520"/>
<dbReference type="RefSeq" id="XP_022466920.1">
    <property type="nucleotide sequence ID" value="XM_022610644.1"/>
</dbReference>
<evidence type="ECO:0000256" key="4">
    <source>
        <dbReference type="ARBA" id="ARBA00022527"/>
    </source>
</evidence>
<evidence type="ECO:0000256" key="13">
    <source>
        <dbReference type="PROSITE-ProRule" id="PRU10141"/>
    </source>
</evidence>
<dbReference type="OMA" id="IRWCLSF"/>
<dbReference type="InterPro" id="IPR008271">
    <property type="entry name" value="Ser/Thr_kinase_AS"/>
</dbReference>
<keyword evidence="10" id="KW-0810">Translation regulation</keyword>
<dbReference type="PANTHER" id="PTHR24346:SF51">
    <property type="entry name" value="PAS DOMAIN-CONTAINING SERINE_THREONINE-PROTEIN KINASE"/>
    <property type="match status" value="1"/>
</dbReference>
<evidence type="ECO:0000313" key="17">
    <source>
        <dbReference type="Proteomes" id="UP000006310"/>
    </source>
</evidence>
<comment type="similarity">
    <text evidence="14">Belongs to the protein kinase superfamily.</text>
</comment>
<dbReference type="STRING" id="1071383.J7RCS4"/>
<evidence type="ECO:0000256" key="14">
    <source>
        <dbReference type="RuleBase" id="RU000304"/>
    </source>
</evidence>
<dbReference type="FunFam" id="3.30.200.20:FF:000314">
    <property type="entry name" value="Serine/threonine protein kinase"/>
    <property type="match status" value="1"/>
</dbReference>
<dbReference type="GO" id="GO:0004674">
    <property type="term" value="F:protein serine/threonine kinase activity"/>
    <property type="evidence" value="ECO:0007669"/>
    <property type="project" value="UniProtKB-KW"/>
</dbReference>
<feature type="binding site" evidence="13">
    <location>
        <position position="136"/>
    </location>
    <ligand>
        <name>ATP</name>
        <dbReference type="ChEBI" id="CHEBI:30616"/>
    </ligand>
</feature>
<dbReference type="SMART" id="SM00220">
    <property type="entry name" value="S_TKc"/>
    <property type="match status" value="1"/>
</dbReference>
<organism evidence="16 17">
    <name type="scientific">Huiozyma naganishii (strain ATCC MYA-139 / BCRC 22969 / CBS 8797 / KCTC 17520 / NBRC 10181 / NCYC 3082 / Yp74L-3)</name>
    <name type="common">Yeast</name>
    <name type="synonym">Kazachstania naganishii</name>
    <dbReference type="NCBI Taxonomy" id="1071383"/>
    <lineage>
        <taxon>Eukaryota</taxon>
        <taxon>Fungi</taxon>
        <taxon>Dikarya</taxon>
        <taxon>Ascomycota</taxon>
        <taxon>Saccharomycotina</taxon>
        <taxon>Saccharomycetes</taxon>
        <taxon>Saccharomycetales</taxon>
        <taxon>Saccharomycetaceae</taxon>
        <taxon>Huiozyma</taxon>
    </lineage>
</organism>
<reference evidence="17" key="2">
    <citation type="submission" date="2012-08" db="EMBL/GenBank/DDBJ databases">
        <title>Genome sequence of Kazachstania naganishii.</title>
        <authorList>
            <person name="Gordon J.L."/>
            <person name="Armisen D."/>
            <person name="Proux-Wera E."/>
            <person name="OhEigeartaigh S.S."/>
            <person name="Byrne K.P."/>
            <person name="Wolfe K.H."/>
        </authorList>
    </citation>
    <scope>NUCLEOTIDE SEQUENCE [LARGE SCALE GENOMIC DNA]</scope>
    <source>
        <strain evidence="17">ATCC MYA-139 / BCRC 22969 / CBS 8797 / CCRC 22969 / KCTC 17520 / NBRC 10181 / NCYC 3082</strain>
    </source>
</reference>
<dbReference type="FunFam" id="1.10.510.10:FF:000320">
    <property type="entry name" value="Serine/threonine protein kinase"/>
    <property type="match status" value="1"/>
</dbReference>
<keyword evidence="5" id="KW-0597">Phosphoprotein</keyword>
<evidence type="ECO:0000256" key="11">
    <source>
        <dbReference type="ARBA" id="ARBA00047899"/>
    </source>
</evidence>
<comment type="subcellular location">
    <subcellularLocation>
        <location evidence="1">Cytoplasm</location>
    </subcellularLocation>
</comment>
<comment type="catalytic activity">
    <reaction evidence="11">
        <text>L-threonyl-[protein] + ATP = O-phospho-L-threonyl-[protein] + ADP + H(+)</text>
        <dbReference type="Rhea" id="RHEA:46608"/>
        <dbReference type="Rhea" id="RHEA-COMP:11060"/>
        <dbReference type="Rhea" id="RHEA-COMP:11605"/>
        <dbReference type="ChEBI" id="CHEBI:15378"/>
        <dbReference type="ChEBI" id="CHEBI:30013"/>
        <dbReference type="ChEBI" id="CHEBI:30616"/>
        <dbReference type="ChEBI" id="CHEBI:61977"/>
        <dbReference type="ChEBI" id="CHEBI:456216"/>
        <dbReference type="EC" id="2.7.11.1"/>
    </reaction>
</comment>
<feature type="domain" description="Protein kinase" evidence="15">
    <location>
        <begin position="107"/>
        <end position="366"/>
    </location>
</feature>
<dbReference type="PROSITE" id="PS00108">
    <property type="entry name" value="PROTEIN_KINASE_ST"/>
    <property type="match status" value="1"/>
</dbReference>
<dbReference type="Pfam" id="PF00069">
    <property type="entry name" value="Pkinase"/>
    <property type="match status" value="1"/>
</dbReference>
<dbReference type="OrthoDB" id="10252171at2759"/>
<dbReference type="InterPro" id="IPR017441">
    <property type="entry name" value="Protein_kinase_ATP_BS"/>
</dbReference>